<keyword evidence="3" id="KW-1133">Transmembrane helix</keyword>
<dbReference type="SMART" id="SM00239">
    <property type="entry name" value="C2"/>
    <property type="match status" value="1"/>
</dbReference>
<evidence type="ECO:0000256" key="1">
    <source>
        <dbReference type="ARBA" id="ARBA00022723"/>
    </source>
</evidence>
<dbReference type="GO" id="GO:0005509">
    <property type="term" value="F:calcium ion binding"/>
    <property type="evidence" value="ECO:0007669"/>
    <property type="project" value="TreeGrafter"/>
</dbReference>
<evidence type="ECO:0000256" key="2">
    <source>
        <dbReference type="ARBA" id="ARBA00022837"/>
    </source>
</evidence>
<accession>A0A1E1W1F9</accession>
<organism evidence="5">
    <name type="scientific">Pectinophora gossypiella</name>
    <name type="common">Cotton pink bollworm</name>
    <name type="synonym">Depressaria gossypiella</name>
    <dbReference type="NCBI Taxonomy" id="13191"/>
    <lineage>
        <taxon>Eukaryota</taxon>
        <taxon>Metazoa</taxon>
        <taxon>Ecdysozoa</taxon>
        <taxon>Arthropoda</taxon>
        <taxon>Hexapoda</taxon>
        <taxon>Insecta</taxon>
        <taxon>Pterygota</taxon>
        <taxon>Neoptera</taxon>
        <taxon>Endopterygota</taxon>
        <taxon>Lepidoptera</taxon>
        <taxon>Glossata</taxon>
        <taxon>Ditrysia</taxon>
        <taxon>Gelechioidea</taxon>
        <taxon>Gelechiidae</taxon>
        <taxon>Apatetrinae</taxon>
        <taxon>Pectinophora</taxon>
    </lineage>
</organism>
<keyword evidence="1" id="KW-0479">Metal-binding</keyword>
<dbReference type="InterPro" id="IPR035892">
    <property type="entry name" value="C2_domain_sf"/>
</dbReference>
<evidence type="ECO:0000256" key="3">
    <source>
        <dbReference type="SAM" id="Phobius"/>
    </source>
</evidence>
<dbReference type="AlphaFoldDB" id="A0A1E1W1F9"/>
<dbReference type="Gene3D" id="2.60.40.150">
    <property type="entry name" value="C2 domain"/>
    <property type="match status" value="1"/>
</dbReference>
<name>A0A1E1W1F9_PECGO</name>
<keyword evidence="3" id="KW-0472">Membrane</keyword>
<evidence type="ECO:0000313" key="5">
    <source>
        <dbReference type="EMBL" id="JAT80806.1"/>
    </source>
</evidence>
<dbReference type="InterPro" id="IPR000008">
    <property type="entry name" value="C2_dom"/>
</dbReference>
<dbReference type="SUPFAM" id="SSF49562">
    <property type="entry name" value="C2 domain (Calcium/lipid-binding domain, CaLB)"/>
    <property type="match status" value="1"/>
</dbReference>
<proteinExistence type="predicted"/>
<feature type="domain" description="C2" evidence="4">
    <location>
        <begin position="18"/>
        <end position="134"/>
    </location>
</feature>
<dbReference type="PROSITE" id="PS50004">
    <property type="entry name" value="C2"/>
    <property type="match status" value="1"/>
</dbReference>
<dbReference type="OrthoDB" id="5973539at2759"/>
<reference evidence="5" key="1">
    <citation type="submission" date="2015-09" db="EMBL/GenBank/DDBJ databases">
        <title>De novo assembly of Pectinophora gossypiella (Pink Bollworm) gut transcriptome.</title>
        <authorList>
            <person name="Tassone E.E."/>
        </authorList>
    </citation>
    <scope>NUCLEOTIDE SEQUENCE</scope>
</reference>
<keyword evidence="2" id="KW-0106">Calcium</keyword>
<protein>
    <recommendedName>
        <fullName evidence="4">C2 domain-containing protein</fullName>
    </recommendedName>
</protein>
<evidence type="ECO:0000259" key="4">
    <source>
        <dbReference type="PROSITE" id="PS50004"/>
    </source>
</evidence>
<dbReference type="GO" id="GO:0016020">
    <property type="term" value="C:membrane"/>
    <property type="evidence" value="ECO:0007669"/>
    <property type="project" value="TreeGrafter"/>
</dbReference>
<dbReference type="PANTHER" id="PTHR45911:SF4">
    <property type="entry name" value="MULTIPLE C2 AND TRANSMEMBRANE DOMAIN-CONTAINING PROTEIN"/>
    <property type="match status" value="1"/>
</dbReference>
<dbReference type="EMBL" id="GDQN01010248">
    <property type="protein sequence ID" value="JAT80806.1"/>
    <property type="molecule type" value="Transcribed_RNA"/>
</dbReference>
<feature type="transmembrane region" description="Helical" evidence="3">
    <location>
        <begin position="223"/>
        <end position="251"/>
    </location>
</feature>
<gene>
    <name evidence="5" type="ORF">g.11144</name>
</gene>
<sequence length="294" mass="34770">MCAIRNTEEVSNVPSVDEVEEKFTFLDFNDWQIAGKLQVKVLGARGLYGKPNAYCTLELNNERVQTPSVKASPEPTWKKYYIFNVRDVTSTLEVNVYDYSLVSSMGLWTDHLGKVSIPLLRIRNGEMRWYALKDKNNRTTAKGNCPRVLLEMSLVFNPVKASLRLFRPVEIKYISKKPPKFHMNLVYGNLIFIRDTFNFLYGLNEGIKRSFEWENRELSTMALLGWLLFWYFMRLWTTPLLLLIPFMYFWINRDNQHERCFMRQYSKDLIETGQNNDEKAFTNIRESSWILRGY</sequence>
<dbReference type="Pfam" id="PF00168">
    <property type="entry name" value="C2"/>
    <property type="match status" value="1"/>
</dbReference>
<keyword evidence="3" id="KW-0812">Transmembrane</keyword>
<dbReference type="PANTHER" id="PTHR45911">
    <property type="entry name" value="C2 DOMAIN-CONTAINING PROTEIN"/>
    <property type="match status" value="1"/>
</dbReference>